<evidence type="ECO:0000259" key="6">
    <source>
        <dbReference type="Pfam" id="PF20981"/>
    </source>
</evidence>
<evidence type="ECO:0000256" key="2">
    <source>
        <dbReference type="ARBA" id="ARBA00016372"/>
    </source>
</evidence>
<accession>A0A0C2MFX3</accession>
<dbReference type="InterPro" id="IPR033647">
    <property type="entry name" value="Aar2_N"/>
</dbReference>
<keyword evidence="8" id="KW-1185">Reference proteome</keyword>
<dbReference type="InterPro" id="IPR038516">
    <property type="entry name" value="AAR2_N_sf"/>
</dbReference>
<gene>
    <name evidence="7" type="ORF">RF11_08737</name>
</gene>
<dbReference type="Pfam" id="PF20981">
    <property type="entry name" value="AAR2_1st"/>
    <property type="match status" value="1"/>
</dbReference>
<dbReference type="OMA" id="VWQSGGL"/>
<comment type="caution">
    <text evidence="7">The sequence shown here is derived from an EMBL/GenBank/DDBJ whole genome shotgun (WGS) entry which is preliminary data.</text>
</comment>
<dbReference type="Proteomes" id="UP000031668">
    <property type="component" value="Unassembled WGS sequence"/>
</dbReference>
<dbReference type="PANTHER" id="PTHR12689">
    <property type="entry name" value="A1 CISTRON SPLICING FACTOR AAR2-RELATED"/>
    <property type="match status" value="1"/>
</dbReference>
<evidence type="ECO:0000313" key="8">
    <source>
        <dbReference type="Proteomes" id="UP000031668"/>
    </source>
</evidence>
<dbReference type="EMBL" id="JWZT01003614">
    <property type="protein sequence ID" value="KII66076.1"/>
    <property type="molecule type" value="Genomic_DNA"/>
</dbReference>
<dbReference type="InterPro" id="IPR033648">
    <property type="entry name" value="AAR2_C"/>
</dbReference>
<reference evidence="7 8" key="1">
    <citation type="journal article" date="2014" name="Genome Biol. Evol.">
        <title>The genome of the myxosporean Thelohanellus kitauei shows adaptations to nutrient acquisition within its fish host.</title>
        <authorList>
            <person name="Yang Y."/>
            <person name="Xiong J."/>
            <person name="Zhou Z."/>
            <person name="Huo F."/>
            <person name="Miao W."/>
            <person name="Ran C."/>
            <person name="Liu Y."/>
            <person name="Zhang J."/>
            <person name="Feng J."/>
            <person name="Wang M."/>
            <person name="Wang M."/>
            <person name="Wang L."/>
            <person name="Yao B."/>
        </authorList>
    </citation>
    <scope>NUCLEOTIDE SEQUENCE [LARGE SCALE GENOMIC DNA]</scope>
    <source>
        <strain evidence="7">Wuqing</strain>
    </source>
</reference>
<dbReference type="PANTHER" id="PTHR12689:SF4">
    <property type="entry name" value="PROTEIN AAR2 HOMOLOG"/>
    <property type="match status" value="1"/>
</dbReference>
<feature type="domain" description="AAR2 C-terminal" evidence="5">
    <location>
        <begin position="178"/>
        <end position="338"/>
    </location>
</feature>
<proteinExistence type="inferred from homology"/>
<name>A0A0C2MFX3_THEKT</name>
<dbReference type="Gene3D" id="1.25.40.550">
    <property type="entry name" value="Aar2, C-terminal domain-like"/>
    <property type="match status" value="1"/>
</dbReference>
<feature type="domain" description="AAR2 N-terminal" evidence="6">
    <location>
        <begin position="7"/>
        <end position="131"/>
    </location>
</feature>
<dbReference type="AlphaFoldDB" id="A0A0C2MFX3"/>
<organism evidence="7 8">
    <name type="scientific">Thelohanellus kitauei</name>
    <name type="common">Myxosporean</name>
    <dbReference type="NCBI Taxonomy" id="669202"/>
    <lineage>
        <taxon>Eukaryota</taxon>
        <taxon>Metazoa</taxon>
        <taxon>Cnidaria</taxon>
        <taxon>Myxozoa</taxon>
        <taxon>Myxosporea</taxon>
        <taxon>Bivalvulida</taxon>
        <taxon>Platysporina</taxon>
        <taxon>Myxobolidae</taxon>
        <taxon>Thelohanellus</taxon>
    </lineage>
</organism>
<dbReference type="OrthoDB" id="201752at2759"/>
<dbReference type="CDD" id="cd13778">
    <property type="entry name" value="Aar2_C"/>
    <property type="match status" value="1"/>
</dbReference>
<evidence type="ECO:0000256" key="1">
    <source>
        <dbReference type="ARBA" id="ARBA00006281"/>
    </source>
</evidence>
<evidence type="ECO:0000313" key="7">
    <source>
        <dbReference type="EMBL" id="KII66076.1"/>
    </source>
</evidence>
<sequence>MGDCAGLLALNFSLGSIFGIDKNIWKITNNFRGVRAISPGAHYIFYSSVDVKGNISQRKGFIQYFLPGKIYVIVWNEINEDIEQNLSDSDTERLEFQWEEVKGMTAEYPKESNYTWHRLTRYITATSIHRLGLGKERIFIGADREVIATRYEKETEAEKALRKQLNKPENDVNITLRFTMIPKVSHPPNSTGQQISQHYLDKSYTIESLVSTHAFTSDFFGSELISEFQIAFIVFIMGGGKYLINLVYEGFEQWKVLIILFCNCESAIKSHQKLFSAFVETCRYQIEEIPEDFLKDMVFDKNFLKDMLHRLVSRIKKIQGLSSNLQKQNDLLSDILKSSLVVNSGKDQNELKNDDSSEDEDDKPIIVDLGAQTF</sequence>
<dbReference type="InterPro" id="IPR038514">
    <property type="entry name" value="AAR2_C_sf"/>
</dbReference>
<dbReference type="CDD" id="cd13777">
    <property type="entry name" value="Aar2_N"/>
    <property type="match status" value="1"/>
</dbReference>
<evidence type="ECO:0000256" key="4">
    <source>
        <dbReference type="SAM" id="MobiDB-lite"/>
    </source>
</evidence>
<dbReference type="Gene3D" id="2.60.34.20">
    <property type="match status" value="1"/>
</dbReference>
<dbReference type="GO" id="GO:0000244">
    <property type="term" value="P:spliceosomal tri-snRNP complex assembly"/>
    <property type="evidence" value="ECO:0007669"/>
    <property type="project" value="TreeGrafter"/>
</dbReference>
<dbReference type="InterPro" id="IPR007946">
    <property type="entry name" value="AAR2"/>
</dbReference>
<comment type="similarity">
    <text evidence="1">Belongs to the AAR2 family.</text>
</comment>
<protein>
    <recommendedName>
        <fullName evidence="2">Protein AAR2 homolog</fullName>
    </recommendedName>
    <alternativeName>
        <fullName evidence="3">AAR2 splicing factor homolog</fullName>
    </alternativeName>
</protein>
<dbReference type="Pfam" id="PF05282">
    <property type="entry name" value="AAR2"/>
    <property type="match status" value="1"/>
</dbReference>
<evidence type="ECO:0000256" key="3">
    <source>
        <dbReference type="ARBA" id="ARBA00030625"/>
    </source>
</evidence>
<evidence type="ECO:0000259" key="5">
    <source>
        <dbReference type="Pfam" id="PF05282"/>
    </source>
</evidence>
<feature type="region of interest" description="Disordered" evidence="4">
    <location>
        <begin position="346"/>
        <end position="365"/>
    </location>
</feature>